<feature type="coiled-coil region" evidence="1">
    <location>
        <begin position="125"/>
        <end position="202"/>
    </location>
</feature>
<organism evidence="2 3">
    <name type="scientific">Euplotes crassus</name>
    <dbReference type="NCBI Taxonomy" id="5936"/>
    <lineage>
        <taxon>Eukaryota</taxon>
        <taxon>Sar</taxon>
        <taxon>Alveolata</taxon>
        <taxon>Ciliophora</taxon>
        <taxon>Intramacronucleata</taxon>
        <taxon>Spirotrichea</taxon>
        <taxon>Hypotrichia</taxon>
        <taxon>Euplotida</taxon>
        <taxon>Euplotidae</taxon>
        <taxon>Moneuplotes</taxon>
    </lineage>
</organism>
<evidence type="ECO:0000256" key="1">
    <source>
        <dbReference type="SAM" id="Coils"/>
    </source>
</evidence>
<dbReference type="AlphaFoldDB" id="A0AAD1XF41"/>
<dbReference type="EMBL" id="CAMPGE010010255">
    <property type="protein sequence ID" value="CAI2369102.1"/>
    <property type="molecule type" value="Genomic_DNA"/>
</dbReference>
<keyword evidence="1" id="KW-0175">Coiled coil</keyword>
<sequence>MCGIIINDLISNSSIVKCPSRDLTLTKNLNYFREASNRKNSNFREFFLEQRKRIVELQTSNLRTRTRPKINIGLSARSKTSTQIFQREELGVSDLTSFRDRKLIKERKPPGINVNATAHFGQSAADEAEGEEEGLLQRISDLEQKLSLQELDYENKLRTLRNKKDQEIEGLQGRIKELIGELKNEKDNNAKNIEKMKNMSEEMQTLRSSINANKVEGKFDTSKLLRIPEALTPVTQTSPKQEAIEAKMKDLLTDSTTLRDQFKKLVTFLNVQLFTATGDQKYRQLTFTDKFIPKNLQEEIDEFMYKSEANFSDLCPEIKNNLRVLLQNMENCLQIFL</sequence>
<evidence type="ECO:0000313" key="3">
    <source>
        <dbReference type="Proteomes" id="UP001295684"/>
    </source>
</evidence>
<reference evidence="2" key="1">
    <citation type="submission" date="2023-07" db="EMBL/GenBank/DDBJ databases">
        <authorList>
            <consortium name="AG Swart"/>
            <person name="Singh M."/>
            <person name="Singh A."/>
            <person name="Seah K."/>
            <person name="Emmerich C."/>
        </authorList>
    </citation>
    <scope>NUCLEOTIDE SEQUENCE</scope>
    <source>
        <strain evidence="2">DP1</strain>
    </source>
</reference>
<dbReference type="Proteomes" id="UP001295684">
    <property type="component" value="Unassembled WGS sequence"/>
</dbReference>
<comment type="caution">
    <text evidence="2">The sequence shown here is derived from an EMBL/GenBank/DDBJ whole genome shotgun (WGS) entry which is preliminary data.</text>
</comment>
<proteinExistence type="predicted"/>
<protein>
    <submittedName>
        <fullName evidence="2">Uncharacterized protein</fullName>
    </submittedName>
</protein>
<accession>A0AAD1XF41</accession>
<gene>
    <name evidence="2" type="ORF">ECRASSUSDP1_LOCUS10399</name>
</gene>
<name>A0AAD1XF41_EUPCR</name>
<keyword evidence="3" id="KW-1185">Reference proteome</keyword>
<evidence type="ECO:0000313" key="2">
    <source>
        <dbReference type="EMBL" id="CAI2369102.1"/>
    </source>
</evidence>